<feature type="transmembrane region" description="Helical" evidence="2">
    <location>
        <begin position="259"/>
        <end position="280"/>
    </location>
</feature>
<accession>A0ABU7MPU6</accession>
<dbReference type="EMBL" id="JAZDUE010000003">
    <property type="protein sequence ID" value="MEE4022362.1"/>
    <property type="molecule type" value="Genomic_DNA"/>
</dbReference>
<evidence type="ECO:0000256" key="2">
    <source>
        <dbReference type="SAM" id="Phobius"/>
    </source>
</evidence>
<evidence type="ECO:0000313" key="3">
    <source>
        <dbReference type="EMBL" id="MEE4022362.1"/>
    </source>
</evidence>
<name>A0ABU7MPU6_9ACTN</name>
<dbReference type="RefSeq" id="WP_330503677.1">
    <property type="nucleotide sequence ID" value="NZ_JAZDUE010000003.1"/>
</dbReference>
<feature type="region of interest" description="Disordered" evidence="1">
    <location>
        <begin position="226"/>
        <end position="255"/>
    </location>
</feature>
<proteinExistence type="predicted"/>
<keyword evidence="2" id="KW-0472">Membrane</keyword>
<dbReference type="Proteomes" id="UP001335729">
    <property type="component" value="Unassembled WGS sequence"/>
</dbReference>
<comment type="caution">
    <text evidence="3">The sequence shown here is derived from an EMBL/GenBank/DDBJ whole genome shotgun (WGS) entry which is preliminary data.</text>
</comment>
<organism evidence="3 4">
    <name type="scientific">Gordonia prachuapensis</name>
    <dbReference type="NCBI Taxonomy" id="3115651"/>
    <lineage>
        <taxon>Bacteria</taxon>
        <taxon>Bacillati</taxon>
        <taxon>Actinomycetota</taxon>
        <taxon>Actinomycetes</taxon>
        <taxon>Mycobacteriales</taxon>
        <taxon>Gordoniaceae</taxon>
        <taxon>Gordonia</taxon>
    </lineage>
</organism>
<evidence type="ECO:0000313" key="4">
    <source>
        <dbReference type="Proteomes" id="UP001335729"/>
    </source>
</evidence>
<evidence type="ECO:0000256" key="1">
    <source>
        <dbReference type="SAM" id="MobiDB-lite"/>
    </source>
</evidence>
<dbReference type="NCBIfam" id="TIGR03931">
    <property type="entry name" value="T7SS_Rv3446c"/>
    <property type="match status" value="1"/>
</dbReference>
<dbReference type="InterPro" id="IPR023840">
    <property type="entry name" value="T7SS_Rv3446c"/>
</dbReference>
<sequence length="435" mass="46161">MPPRPTVPRPTVVDLAYGRVRLAGGRSADIGGLLHAVDSATVVAGGVRVFAHQAWREVWDGLGLPDSTPAGPLPIVVGYPSTWGRLRSSVLARSVAEIAVPVELVPRAVLIARAHADGAMQRCAVVETTHVPAVPLDPARARPPTWDVTRLRRTSAGWQIDATEVLEPDAPDIGPRTESIVDDSVEAVFVDGAEPTDVARAQEVVATHALAGRVVAVDQDLIRRYGWRTGRPPSDDDRLATVPTPPAAPDARNRPSGRLLWAAGAVAVTIAIVAAVVGFLQRGVAPVSEQTVVLGRTSVSVPADWRRSELGTPDGQDAQQTTRTVFVDPDDGRRILVVQSEVRADSTLATVARSLGNRIRQRGDDVVTEFSPSTRFVGRDVVSYREAPVSGGAIRWYVLVQDGLQVSIGCQPGSAGESVDTECAQAVSSVRIAPK</sequence>
<keyword evidence="2" id="KW-0812">Transmembrane</keyword>
<reference evidence="3 4" key="1">
    <citation type="submission" date="2024-01" db="EMBL/GenBank/DDBJ databases">
        <title>Draft genome sequence of Gordonia sp. PKS22-38.</title>
        <authorList>
            <person name="Suphannarot A."/>
            <person name="Mingma R."/>
        </authorList>
    </citation>
    <scope>NUCLEOTIDE SEQUENCE [LARGE SCALE GENOMIC DNA]</scope>
    <source>
        <strain evidence="3 4">PKS22-38</strain>
    </source>
</reference>
<gene>
    <name evidence="3" type="ORF">V1Y59_04660</name>
</gene>
<keyword evidence="4" id="KW-1185">Reference proteome</keyword>
<keyword evidence="2" id="KW-1133">Transmembrane helix</keyword>
<protein>
    <submittedName>
        <fullName evidence="3">Type VII secretion-associated protein</fullName>
    </submittedName>
</protein>